<keyword evidence="1" id="KW-0472">Membrane</keyword>
<proteinExistence type="predicted"/>
<evidence type="ECO:0000256" key="1">
    <source>
        <dbReference type="SAM" id="Phobius"/>
    </source>
</evidence>
<gene>
    <name evidence="2" type="ORF">CLUP02_12321</name>
</gene>
<keyword evidence="1" id="KW-1133">Transmembrane helix</keyword>
<keyword evidence="1" id="KW-0812">Transmembrane</keyword>
<dbReference type="RefSeq" id="XP_049148430.1">
    <property type="nucleotide sequence ID" value="XM_049291285.1"/>
</dbReference>
<keyword evidence="3" id="KW-1185">Reference proteome</keyword>
<evidence type="ECO:0000313" key="3">
    <source>
        <dbReference type="Proteomes" id="UP000830671"/>
    </source>
</evidence>
<protein>
    <submittedName>
        <fullName evidence="2">Uncharacterized protein</fullName>
    </submittedName>
</protein>
<dbReference type="GeneID" id="73346295"/>
<name>A0A9Q8T048_9PEZI</name>
<organism evidence="2 3">
    <name type="scientific">Colletotrichum lupini</name>
    <dbReference type="NCBI Taxonomy" id="145971"/>
    <lineage>
        <taxon>Eukaryota</taxon>
        <taxon>Fungi</taxon>
        <taxon>Dikarya</taxon>
        <taxon>Ascomycota</taxon>
        <taxon>Pezizomycotina</taxon>
        <taxon>Sordariomycetes</taxon>
        <taxon>Hypocreomycetidae</taxon>
        <taxon>Glomerellales</taxon>
        <taxon>Glomerellaceae</taxon>
        <taxon>Colletotrichum</taxon>
        <taxon>Colletotrichum acutatum species complex</taxon>
    </lineage>
</organism>
<dbReference type="KEGG" id="clup:CLUP02_12321"/>
<dbReference type="AlphaFoldDB" id="A0A9Q8T048"/>
<sequence length="175" mass="19920">MARCFFTGSYKDIRSYLDTQRPQDSTYPVLTNTTTIGDTGFRPEEVRANRDFSVTSNYIGPSALLFLRLCRRKAKISRNKIGRMRFPESDYHEPTAWSKPTAKGGGGVNTSYVTNFKNVYKDLLWLLPILAIRVMPNFLILALMGARESYDEPVPAQASWYSLRFIPEGCVFSPQ</sequence>
<feature type="transmembrane region" description="Helical" evidence="1">
    <location>
        <begin position="123"/>
        <end position="146"/>
    </location>
</feature>
<reference evidence="2" key="1">
    <citation type="journal article" date="2021" name="Mol. Plant Microbe Interact.">
        <title>Complete Genome Sequence of the Plant-Pathogenic Fungus Colletotrichum lupini.</title>
        <authorList>
            <person name="Baroncelli R."/>
            <person name="Pensec F."/>
            <person name="Da Lio D."/>
            <person name="Boufleur T."/>
            <person name="Vicente I."/>
            <person name="Sarrocco S."/>
            <person name="Picot A."/>
            <person name="Baraldi E."/>
            <person name="Sukno S."/>
            <person name="Thon M."/>
            <person name="Le Floch G."/>
        </authorList>
    </citation>
    <scope>NUCLEOTIDE SEQUENCE</scope>
    <source>
        <strain evidence="2">IMI 504893</strain>
    </source>
</reference>
<evidence type="ECO:0000313" key="2">
    <source>
        <dbReference type="EMBL" id="UQC86819.1"/>
    </source>
</evidence>
<dbReference type="Proteomes" id="UP000830671">
    <property type="component" value="Chromosome 6"/>
</dbReference>
<accession>A0A9Q8T048</accession>
<dbReference type="EMBL" id="CP019478">
    <property type="protein sequence ID" value="UQC86819.1"/>
    <property type="molecule type" value="Genomic_DNA"/>
</dbReference>